<proteinExistence type="predicted"/>
<protein>
    <submittedName>
        <fullName evidence="1">Uncharacterized protein</fullName>
    </submittedName>
</protein>
<sequence>MSGLAKSYGKPLLYLIISVKRGNMREQPFGEVVHPSIQLETISMLVPGTYIQPPFEYANVKKLRTIKQCRLVQTSVLSLKTTQIQS</sequence>
<dbReference type="Proteomes" id="UP000593561">
    <property type="component" value="Unassembled WGS sequence"/>
</dbReference>
<organism evidence="1 2">
    <name type="scientific">Gossypium davidsonii</name>
    <name type="common">Davidson's cotton</name>
    <name type="synonym">Gossypium klotzschianum subsp. davidsonii</name>
    <dbReference type="NCBI Taxonomy" id="34287"/>
    <lineage>
        <taxon>Eukaryota</taxon>
        <taxon>Viridiplantae</taxon>
        <taxon>Streptophyta</taxon>
        <taxon>Embryophyta</taxon>
        <taxon>Tracheophyta</taxon>
        <taxon>Spermatophyta</taxon>
        <taxon>Magnoliopsida</taxon>
        <taxon>eudicotyledons</taxon>
        <taxon>Gunneridae</taxon>
        <taxon>Pentapetalae</taxon>
        <taxon>rosids</taxon>
        <taxon>malvids</taxon>
        <taxon>Malvales</taxon>
        <taxon>Malvaceae</taxon>
        <taxon>Malvoideae</taxon>
        <taxon>Gossypium</taxon>
    </lineage>
</organism>
<accession>A0A7J8SVZ9</accession>
<reference evidence="1 2" key="1">
    <citation type="journal article" date="2019" name="Genome Biol. Evol.">
        <title>Insights into the evolution of the New World diploid cottons (Gossypium, subgenus Houzingenia) based on genome sequencing.</title>
        <authorList>
            <person name="Grover C.E."/>
            <person name="Arick M.A. 2nd"/>
            <person name="Thrash A."/>
            <person name="Conover J.L."/>
            <person name="Sanders W.S."/>
            <person name="Peterson D.G."/>
            <person name="Frelichowski J.E."/>
            <person name="Scheffler J.A."/>
            <person name="Scheffler B.E."/>
            <person name="Wendel J.F."/>
        </authorList>
    </citation>
    <scope>NUCLEOTIDE SEQUENCE [LARGE SCALE GENOMIC DNA]</scope>
    <source>
        <strain evidence="1">27</strain>
        <tissue evidence="1">Leaf</tissue>
    </source>
</reference>
<comment type="caution">
    <text evidence="1">The sequence shown here is derived from an EMBL/GenBank/DDBJ whole genome shotgun (WGS) entry which is preliminary data.</text>
</comment>
<evidence type="ECO:0000313" key="1">
    <source>
        <dbReference type="EMBL" id="MBA0630274.1"/>
    </source>
</evidence>
<dbReference type="AlphaFoldDB" id="A0A7J8SVZ9"/>
<keyword evidence="2" id="KW-1185">Reference proteome</keyword>
<gene>
    <name evidence="1" type="ORF">Godav_002389</name>
</gene>
<name>A0A7J8SVZ9_GOSDV</name>
<dbReference type="EMBL" id="JABFAC010000012">
    <property type="protein sequence ID" value="MBA0630274.1"/>
    <property type="molecule type" value="Genomic_DNA"/>
</dbReference>
<evidence type="ECO:0000313" key="2">
    <source>
        <dbReference type="Proteomes" id="UP000593561"/>
    </source>
</evidence>